<dbReference type="GO" id="GO:0005743">
    <property type="term" value="C:mitochondrial inner membrane"/>
    <property type="evidence" value="ECO:0007669"/>
    <property type="project" value="TreeGrafter"/>
</dbReference>
<dbReference type="Ensembl" id="ENSPLAT00000017103.1">
    <property type="protein sequence ID" value="ENSPLAP00000000037.1"/>
    <property type="gene ID" value="ENSPLAG00000023987.1"/>
</dbReference>
<comment type="subcellular location">
    <subcellularLocation>
        <location evidence="1 5">Membrane</location>
        <topology evidence="1 5">Multi-pass membrane protein</topology>
    </subcellularLocation>
</comment>
<dbReference type="CDD" id="cd20069">
    <property type="entry name" value="5TM_Oxa1-like"/>
    <property type="match status" value="1"/>
</dbReference>
<comment type="similarity">
    <text evidence="5">Belongs to the OXA1/ALB3/YidC family.</text>
</comment>
<feature type="domain" description="Membrane insertase YidC/Oxa/ALB C-terminal" evidence="6">
    <location>
        <begin position="82"/>
        <end position="281"/>
    </location>
</feature>
<protein>
    <submittedName>
        <fullName evidence="7">Cytochrome c oxidase assembly factor COX18</fullName>
    </submittedName>
</protein>
<reference evidence="7" key="2">
    <citation type="submission" date="2025-09" db="UniProtKB">
        <authorList>
            <consortium name="Ensembl"/>
        </authorList>
    </citation>
    <scope>IDENTIFICATION</scope>
</reference>
<dbReference type="PANTHER" id="PTHR12428">
    <property type="entry name" value="OXA1"/>
    <property type="match status" value="1"/>
</dbReference>
<organism evidence="7 8">
    <name type="scientific">Poecilia latipinna</name>
    <name type="common">sailfin molly</name>
    <dbReference type="NCBI Taxonomy" id="48699"/>
    <lineage>
        <taxon>Eukaryota</taxon>
        <taxon>Metazoa</taxon>
        <taxon>Chordata</taxon>
        <taxon>Craniata</taxon>
        <taxon>Vertebrata</taxon>
        <taxon>Euteleostomi</taxon>
        <taxon>Actinopterygii</taxon>
        <taxon>Neopterygii</taxon>
        <taxon>Teleostei</taxon>
        <taxon>Neoteleostei</taxon>
        <taxon>Acanthomorphata</taxon>
        <taxon>Ovalentaria</taxon>
        <taxon>Atherinomorphae</taxon>
        <taxon>Cyprinodontiformes</taxon>
        <taxon>Poeciliidae</taxon>
        <taxon>Poeciliinae</taxon>
        <taxon>Poecilia</taxon>
    </lineage>
</organism>
<dbReference type="Pfam" id="PF02096">
    <property type="entry name" value="60KD_IMP"/>
    <property type="match status" value="1"/>
</dbReference>
<evidence type="ECO:0000256" key="3">
    <source>
        <dbReference type="ARBA" id="ARBA00022989"/>
    </source>
</evidence>
<dbReference type="GeneTree" id="ENSGT00530000063506"/>
<dbReference type="InterPro" id="IPR028055">
    <property type="entry name" value="YidC/Oxa/ALB_C"/>
</dbReference>
<keyword evidence="2 5" id="KW-0812">Transmembrane</keyword>
<evidence type="ECO:0000259" key="6">
    <source>
        <dbReference type="Pfam" id="PF02096"/>
    </source>
</evidence>
<dbReference type="PANTHER" id="PTHR12428:SF65">
    <property type="entry name" value="CYTOCHROME C OXIDASE ASSEMBLY PROTEIN COX18, MITOCHONDRIAL"/>
    <property type="match status" value="1"/>
</dbReference>
<keyword evidence="4" id="KW-0472">Membrane</keyword>
<evidence type="ECO:0000256" key="5">
    <source>
        <dbReference type="RuleBase" id="RU003945"/>
    </source>
</evidence>
<evidence type="ECO:0000256" key="2">
    <source>
        <dbReference type="ARBA" id="ARBA00022692"/>
    </source>
</evidence>
<name>A0A3B3TH99_9TELE</name>
<keyword evidence="3" id="KW-1133">Transmembrane helix</keyword>
<evidence type="ECO:0000313" key="8">
    <source>
        <dbReference type="Proteomes" id="UP000261500"/>
    </source>
</evidence>
<dbReference type="AlphaFoldDB" id="A0A3B3TH99"/>
<evidence type="ECO:0000256" key="1">
    <source>
        <dbReference type="ARBA" id="ARBA00004141"/>
    </source>
</evidence>
<dbReference type="Proteomes" id="UP000261500">
    <property type="component" value="Unplaced"/>
</dbReference>
<dbReference type="GO" id="GO:0032977">
    <property type="term" value="F:membrane insertase activity"/>
    <property type="evidence" value="ECO:0007669"/>
    <property type="project" value="InterPro"/>
</dbReference>
<dbReference type="GO" id="GO:0033617">
    <property type="term" value="P:mitochondrial respiratory chain complex IV assembly"/>
    <property type="evidence" value="ECO:0007669"/>
    <property type="project" value="TreeGrafter"/>
</dbReference>
<reference evidence="7" key="1">
    <citation type="submission" date="2025-08" db="UniProtKB">
        <authorList>
            <consortium name="Ensembl"/>
        </authorList>
    </citation>
    <scope>IDENTIFICATION</scope>
</reference>
<evidence type="ECO:0000313" key="7">
    <source>
        <dbReference type="Ensembl" id="ENSPLAP00000000037.1"/>
    </source>
</evidence>
<proteinExistence type="inferred from homology"/>
<dbReference type="GO" id="GO:0032979">
    <property type="term" value="P:protein insertion into mitochondrial inner membrane from matrix"/>
    <property type="evidence" value="ECO:0007669"/>
    <property type="project" value="TreeGrafter"/>
</dbReference>
<sequence>MLTVGGLVRCRVLQPRARDVLSRWASPVLPLTCTTESSVRPASGSGGASAAGGWYGSLSDSAPVHLCENFLVSAHQVTGLPWWLSIAMATASIRTCITLPLAAYQLIIIAKVEALQAEISELAKRLRFEVSLRGREQGWTDKQSRVQFQKNLRRLVSQLYVRDNCHPFKASLLVWVQLPLWVGLSLALRNLSLDRPGRGWVLVLLGFCWQQGVLSGSQTLRPATWVFSLQRVGASRFQRLVLNGFRGFSVLMIPIAASVPSSLALYWFCSSLVGFGHNLLLRSPTVRRTVGLPAPQSETPYRDLLSAFISKYWR</sequence>
<accession>A0A3B3TH99</accession>
<dbReference type="InterPro" id="IPR001708">
    <property type="entry name" value="YidC/ALB3/OXA1/COX18"/>
</dbReference>
<evidence type="ECO:0000256" key="4">
    <source>
        <dbReference type="ARBA" id="ARBA00023136"/>
    </source>
</evidence>
<keyword evidence="8" id="KW-1185">Reference proteome</keyword>